<name>A0A0F7HIR4_9STAP</name>
<dbReference type="Proteomes" id="UP000034029">
    <property type="component" value="Chromosome"/>
</dbReference>
<dbReference type="PROSITE" id="PS50035">
    <property type="entry name" value="PLD"/>
    <property type="match status" value="1"/>
</dbReference>
<dbReference type="REBASE" id="111330">
    <property type="entry name" value="ShaB36ORF2460P"/>
</dbReference>
<dbReference type="GO" id="GO:0006793">
    <property type="term" value="P:phosphorus metabolic process"/>
    <property type="evidence" value="ECO:0007669"/>
    <property type="project" value="UniProtKB-ARBA"/>
</dbReference>
<keyword evidence="6" id="KW-1185">Reference proteome</keyword>
<dbReference type="SMART" id="SM00490">
    <property type="entry name" value="HELICc"/>
    <property type="match status" value="1"/>
</dbReference>
<dbReference type="CDD" id="cd18799">
    <property type="entry name" value="SF2_C_EcoAI-like"/>
    <property type="match status" value="1"/>
</dbReference>
<evidence type="ECO:0000313" key="5">
    <source>
        <dbReference type="EMBL" id="SFK84389.1"/>
    </source>
</evidence>
<dbReference type="Gene3D" id="3.30.870.10">
    <property type="entry name" value="Endonuclease Chain A"/>
    <property type="match status" value="1"/>
</dbReference>
<dbReference type="GO" id="GO:0005524">
    <property type="term" value="F:ATP binding"/>
    <property type="evidence" value="ECO:0007669"/>
    <property type="project" value="InterPro"/>
</dbReference>
<reference evidence="6" key="2">
    <citation type="submission" date="2015-04" db="EMBL/GenBank/DDBJ databases">
        <title>Complete genome sequence of Salinicoccus halodurans strain H3B36, isolated from the Qaidam basin of China.</title>
        <authorList>
            <person name="Ma Y."/>
            <person name="Jiang K."/>
            <person name="Xue Y."/>
        </authorList>
    </citation>
    <scope>NUCLEOTIDE SEQUENCE [LARGE SCALE GENOMIC DNA]</scope>
    <source>
        <strain evidence="6">H3B36</strain>
    </source>
</reference>
<feature type="domain" description="Helicase ATP-binding" evidence="2">
    <location>
        <begin position="237"/>
        <end position="389"/>
    </location>
</feature>
<dbReference type="KEGG" id="shv:AAT16_02460"/>
<dbReference type="PANTHER" id="PTHR47396">
    <property type="entry name" value="TYPE I RESTRICTION ENZYME ECOKI R PROTEIN"/>
    <property type="match status" value="1"/>
</dbReference>
<dbReference type="InterPro" id="IPR027417">
    <property type="entry name" value="P-loop_NTPase"/>
</dbReference>
<evidence type="ECO:0000259" key="3">
    <source>
        <dbReference type="PROSITE" id="PS51194"/>
    </source>
</evidence>
<dbReference type="InterPro" id="IPR001650">
    <property type="entry name" value="Helicase_C-like"/>
</dbReference>
<dbReference type="OrthoDB" id="9802848at2"/>
<dbReference type="InterPro" id="IPR050742">
    <property type="entry name" value="Helicase_Restrict-Modif_Enz"/>
</dbReference>
<dbReference type="PROSITE" id="PS51192">
    <property type="entry name" value="HELICASE_ATP_BIND_1"/>
    <property type="match status" value="1"/>
</dbReference>
<dbReference type="Gene3D" id="3.40.50.300">
    <property type="entry name" value="P-loop containing nucleotide triphosphate hydrolases"/>
    <property type="match status" value="2"/>
</dbReference>
<dbReference type="SUPFAM" id="SSF56024">
    <property type="entry name" value="Phospholipase D/nuclease"/>
    <property type="match status" value="1"/>
</dbReference>
<dbReference type="Pfam" id="PF04851">
    <property type="entry name" value="ResIII"/>
    <property type="match status" value="1"/>
</dbReference>
<accession>A0A0F7HIR4</accession>
<keyword evidence="5" id="KW-0347">Helicase</keyword>
<dbReference type="CDD" id="cd18032">
    <property type="entry name" value="DEXHc_RE_I_III_res"/>
    <property type="match status" value="1"/>
</dbReference>
<dbReference type="GO" id="GO:0005829">
    <property type="term" value="C:cytosol"/>
    <property type="evidence" value="ECO:0007669"/>
    <property type="project" value="TreeGrafter"/>
</dbReference>
<evidence type="ECO:0000313" key="7">
    <source>
        <dbReference type="Proteomes" id="UP000183090"/>
    </source>
</evidence>
<sequence>MQVDPNNLLNAYEKGFLDKNSNKIAHHPPKLIINSSEENILSPILDEMETCDSFVISVAFITEGGLATLKSTLYELAKRNVKGRIVTSTYLNFNKPKVFKELLKLENVEVKVTSQEGFHAKGYIFNNRRYSAMFIGSSNLTDTALKKNYEYNLKLTSLENGEVINHFNENFEELWENSVPVDASWIEKYEAEYVEEPERRKIIQIIEDQSKYEYKSIVKDKIEPNLMQKEALHQLKSLRAEGKDKGLVISATGTGKTYLAAFDVKQYKPKRMLFLAHREQILNKSKQDFSSLIKEAPSAFGVYSGNQKDIQAKYLFATVQTLSRQDNLEQFDPDDFDYIIIDEAHRSGAATYKRIIDYLKPDFLVGMTATPERTDDMDIFSLFDYNIAYEIRLQRALEEEILAPFHYFGVTDYERNGVMIDETTSLSNLVSNERIDHIIEKIEYYGQSGEERRGLMFVSNRDEAAEISTMLNGRGYKTAPLTGKDSQEDRKNAVDKLEANQLDYIITVDIFNEGVDIPSINQVVMLRQTQSSIIFVQQLGRGLRKHDDKDYLTVIDFIGNYKNNYMIPIALTGDQSYNKDRLRKSINTRNTISGVSTVNFEKIAKEKIYKSISTSTLNSQKFMREMYTYLKNKIGHQPTLIDFHEDKDVMDPLIIFDKYNHYIEFLQKIKEIDISLAEKDHRILTFISQEISEGKRVQETLLIQEAMKGPVDIREFQLKMIRKGYHMTDRTMDSIIGVLTHSFFKAQEQKKYGYPLVEVDDDILALTKNFNDALETDIIKKQIEDILELSLLNSEAYNHSEQLTLNNKYGRKDVCRLLNWDKDEASTMYGYKNKHHTCPIFITYHKDDEIEDTIKYEDQFLDQHTLKWFTRSNRTLESKEIRNILEGHEKYDLPIYIFVKKDDDEGKDFYYLGKADIDYDTLRETTMNGSKEGKPVVTMNMVMEHALDYEIYRYLEAHTH</sequence>
<dbReference type="PANTHER" id="PTHR47396:SF1">
    <property type="entry name" value="ATP-DEPENDENT HELICASE IRC3-RELATED"/>
    <property type="match status" value="1"/>
</dbReference>
<dbReference type="InterPro" id="IPR021835">
    <property type="entry name" value="DUF3427"/>
</dbReference>
<dbReference type="InterPro" id="IPR006935">
    <property type="entry name" value="Helicase/UvrB_N"/>
</dbReference>
<dbReference type="SMART" id="SM00487">
    <property type="entry name" value="DEXDc"/>
    <property type="match status" value="1"/>
</dbReference>
<dbReference type="GO" id="GO:0003677">
    <property type="term" value="F:DNA binding"/>
    <property type="evidence" value="ECO:0007669"/>
    <property type="project" value="InterPro"/>
</dbReference>
<evidence type="ECO:0000259" key="1">
    <source>
        <dbReference type="PROSITE" id="PS50035"/>
    </source>
</evidence>
<dbReference type="EMBL" id="FOTB01000004">
    <property type="protein sequence ID" value="SFK84389.1"/>
    <property type="molecule type" value="Genomic_DNA"/>
</dbReference>
<dbReference type="InterPro" id="IPR014001">
    <property type="entry name" value="Helicase_ATP-bd"/>
</dbReference>
<dbReference type="EMBL" id="CP011366">
    <property type="protein sequence ID" value="AKG73178.1"/>
    <property type="molecule type" value="Genomic_DNA"/>
</dbReference>
<dbReference type="GO" id="GO:0016787">
    <property type="term" value="F:hydrolase activity"/>
    <property type="evidence" value="ECO:0007669"/>
    <property type="project" value="InterPro"/>
</dbReference>
<dbReference type="GO" id="GO:0004386">
    <property type="term" value="F:helicase activity"/>
    <property type="evidence" value="ECO:0007669"/>
    <property type="project" value="UniProtKB-KW"/>
</dbReference>
<reference evidence="4 6" key="1">
    <citation type="journal article" date="2015" name="Int. J. Syst. Evol. Microbiol.">
        <title>Complete genome sequence of Salinicoccus halodurans H3B36, isolated from the Qaidam Basin in China.</title>
        <authorList>
            <person name="Jiang K."/>
            <person name="Xue Y."/>
            <person name="Ma Y."/>
        </authorList>
    </citation>
    <scope>NUCLEOTIDE SEQUENCE [LARGE SCALE GENOMIC DNA]</scope>
    <source>
        <strain evidence="4 6">H3B36</strain>
    </source>
</reference>
<dbReference type="InterPro" id="IPR001736">
    <property type="entry name" value="PLipase_D/transphosphatidylase"/>
</dbReference>
<dbReference type="AlphaFoldDB" id="A0A0F7HIR4"/>
<keyword evidence="5" id="KW-0378">Hydrolase</keyword>
<protein>
    <submittedName>
        <fullName evidence="4 5">Helicase</fullName>
    </submittedName>
</protein>
<dbReference type="Pfam" id="PF11907">
    <property type="entry name" value="DUF3427"/>
    <property type="match status" value="1"/>
</dbReference>
<dbReference type="RefSeq" id="WP_046789370.1">
    <property type="nucleotide sequence ID" value="NZ_CP011366.1"/>
</dbReference>
<keyword evidence="5" id="KW-0067">ATP-binding</keyword>
<organism evidence="5 7">
    <name type="scientific">Salinicoccus halodurans</name>
    <dbReference type="NCBI Taxonomy" id="407035"/>
    <lineage>
        <taxon>Bacteria</taxon>
        <taxon>Bacillati</taxon>
        <taxon>Bacillota</taxon>
        <taxon>Bacilli</taxon>
        <taxon>Bacillales</taxon>
        <taxon>Staphylococcaceae</taxon>
        <taxon>Salinicoccus</taxon>
    </lineage>
</organism>
<keyword evidence="5" id="KW-0547">Nucleotide-binding</keyword>
<reference evidence="5 7" key="3">
    <citation type="submission" date="2016-10" db="EMBL/GenBank/DDBJ databases">
        <authorList>
            <person name="Varghese N."/>
            <person name="Submissions S."/>
        </authorList>
    </citation>
    <scope>NUCLEOTIDE SEQUENCE [LARGE SCALE GENOMIC DNA]</scope>
    <source>
        <strain evidence="5 7">CGMCC 1.6501</strain>
    </source>
</reference>
<proteinExistence type="predicted"/>
<evidence type="ECO:0000313" key="4">
    <source>
        <dbReference type="EMBL" id="AKG73178.1"/>
    </source>
</evidence>
<dbReference type="CDD" id="cd09204">
    <property type="entry name" value="PLDc_N_DEXD_b2"/>
    <property type="match status" value="1"/>
</dbReference>
<gene>
    <name evidence="4" type="ORF">AAT16_02460</name>
    <name evidence="5" type="ORF">SAMN05216235_2032</name>
</gene>
<feature type="domain" description="Helicase C-terminal" evidence="3">
    <location>
        <begin position="434"/>
        <end position="604"/>
    </location>
</feature>
<feature type="domain" description="PLD phosphodiesterase" evidence="1">
    <location>
        <begin position="114"/>
        <end position="144"/>
    </location>
</feature>
<dbReference type="Pfam" id="PF00271">
    <property type="entry name" value="Helicase_C"/>
    <property type="match status" value="1"/>
</dbReference>
<evidence type="ECO:0000313" key="6">
    <source>
        <dbReference type="Proteomes" id="UP000034029"/>
    </source>
</evidence>
<dbReference type="Pfam" id="PF26350">
    <property type="entry name" value="DUF8090"/>
    <property type="match status" value="1"/>
</dbReference>
<evidence type="ECO:0000259" key="2">
    <source>
        <dbReference type="PROSITE" id="PS51192"/>
    </source>
</evidence>
<dbReference type="InterPro" id="IPR025202">
    <property type="entry name" value="PLD-like_dom"/>
</dbReference>
<dbReference type="Proteomes" id="UP000183090">
    <property type="component" value="Unassembled WGS sequence"/>
</dbReference>
<dbReference type="Pfam" id="PF13091">
    <property type="entry name" value="PLDc_2"/>
    <property type="match status" value="1"/>
</dbReference>
<dbReference type="SUPFAM" id="SSF52540">
    <property type="entry name" value="P-loop containing nucleoside triphosphate hydrolases"/>
    <property type="match status" value="1"/>
</dbReference>
<dbReference type="InterPro" id="IPR058403">
    <property type="entry name" value="DUF8090"/>
</dbReference>
<dbReference type="PROSITE" id="PS51194">
    <property type="entry name" value="HELICASE_CTER"/>
    <property type="match status" value="1"/>
</dbReference>